<comment type="caution">
    <text evidence="3">The sequence shown here is derived from an EMBL/GenBank/DDBJ whole genome shotgun (WGS) entry which is preliminary data.</text>
</comment>
<dbReference type="SMART" id="SM00903">
    <property type="entry name" value="Flavin_Reduct"/>
    <property type="match status" value="1"/>
</dbReference>
<name>A0ABX0V3E5_9HYPH</name>
<dbReference type="SUPFAM" id="SSF50475">
    <property type="entry name" value="FMN-binding split barrel"/>
    <property type="match status" value="1"/>
</dbReference>
<organism evidence="3 4">
    <name type="scientific">Pseudochelatococcus lubricantis</name>
    <dbReference type="NCBI Taxonomy" id="1538102"/>
    <lineage>
        <taxon>Bacteria</taxon>
        <taxon>Pseudomonadati</taxon>
        <taxon>Pseudomonadota</taxon>
        <taxon>Alphaproteobacteria</taxon>
        <taxon>Hyphomicrobiales</taxon>
        <taxon>Chelatococcaceae</taxon>
        <taxon>Pseudochelatococcus</taxon>
    </lineage>
</organism>
<evidence type="ECO:0000313" key="4">
    <source>
        <dbReference type="Proteomes" id="UP001429580"/>
    </source>
</evidence>
<dbReference type="InterPro" id="IPR012349">
    <property type="entry name" value="Split_barrel_FMN-bd"/>
</dbReference>
<protein>
    <submittedName>
        <fullName evidence="3">Flavin reductase</fullName>
        <ecNumber evidence="3">1.5.1.-</ecNumber>
    </submittedName>
</protein>
<evidence type="ECO:0000313" key="3">
    <source>
        <dbReference type="EMBL" id="NIJ58880.1"/>
    </source>
</evidence>
<dbReference type="PANTHER" id="PTHR30466:SF1">
    <property type="entry name" value="FMN REDUCTASE (NADH) RUTF"/>
    <property type="match status" value="1"/>
</dbReference>
<keyword evidence="4" id="KW-1185">Reference proteome</keyword>
<gene>
    <name evidence="3" type="ORF">FHS82_002735</name>
</gene>
<dbReference type="EC" id="1.5.1.-" evidence="3"/>
<sequence length="160" mass="17432">MVNSDEFREAMSRLGASVNLVTTDGPAGRRGLTVSAVCSVTDSPPTLIVCINRANRSHDIVRENGVLCVNILAGRHEALSKTFASNRMSSDDRFAGGEWETLATGSPVLSDAPTALDCRIAGCVEVGTHTIFMCEVERIRMREAENLVYFNRSFHHLHPA</sequence>
<dbReference type="Gene3D" id="2.30.110.10">
    <property type="entry name" value="Electron Transport, Fmn-binding Protein, Chain A"/>
    <property type="match status" value="1"/>
</dbReference>
<dbReference type="Proteomes" id="UP001429580">
    <property type="component" value="Unassembled WGS sequence"/>
</dbReference>
<dbReference type="GO" id="GO:0016491">
    <property type="term" value="F:oxidoreductase activity"/>
    <property type="evidence" value="ECO:0007669"/>
    <property type="project" value="UniProtKB-KW"/>
</dbReference>
<dbReference type="RefSeq" id="WP_166953696.1">
    <property type="nucleotide sequence ID" value="NZ_JAASQI010000006.1"/>
</dbReference>
<dbReference type="Pfam" id="PF01613">
    <property type="entry name" value="Flavin_Reduct"/>
    <property type="match status" value="1"/>
</dbReference>
<dbReference type="InterPro" id="IPR002563">
    <property type="entry name" value="Flavin_Rdtase-like_dom"/>
</dbReference>
<reference evidence="3 4" key="1">
    <citation type="submission" date="2020-03" db="EMBL/GenBank/DDBJ databases">
        <title>Genomic Encyclopedia of Type Strains, Phase IV (KMG-IV): sequencing the most valuable type-strain genomes for metagenomic binning, comparative biology and taxonomic classification.</title>
        <authorList>
            <person name="Goeker M."/>
        </authorList>
    </citation>
    <scope>NUCLEOTIDE SEQUENCE [LARGE SCALE GENOMIC DNA]</scope>
    <source>
        <strain evidence="3 4">DSM 103870</strain>
    </source>
</reference>
<proteinExistence type="predicted"/>
<keyword evidence="1 3" id="KW-0560">Oxidoreductase</keyword>
<accession>A0ABX0V3E5</accession>
<feature type="domain" description="Flavin reductase like" evidence="2">
    <location>
        <begin position="11"/>
        <end position="156"/>
    </location>
</feature>
<dbReference type="EMBL" id="JAASQI010000006">
    <property type="protein sequence ID" value="NIJ58880.1"/>
    <property type="molecule type" value="Genomic_DNA"/>
</dbReference>
<dbReference type="InterPro" id="IPR050268">
    <property type="entry name" value="NADH-dep_flavin_reductase"/>
</dbReference>
<evidence type="ECO:0000259" key="2">
    <source>
        <dbReference type="SMART" id="SM00903"/>
    </source>
</evidence>
<evidence type="ECO:0000256" key="1">
    <source>
        <dbReference type="ARBA" id="ARBA00023002"/>
    </source>
</evidence>
<dbReference type="PANTHER" id="PTHR30466">
    <property type="entry name" value="FLAVIN REDUCTASE"/>
    <property type="match status" value="1"/>
</dbReference>